<dbReference type="AlphaFoldDB" id="A0AAW2IS67"/>
<accession>A0AAW2IS67</accession>
<protein>
    <recommendedName>
        <fullName evidence="2">Retrotransposon gag domain-containing protein</fullName>
    </recommendedName>
</protein>
<proteinExistence type="predicted"/>
<reference evidence="1" key="1">
    <citation type="submission" date="2020-06" db="EMBL/GenBank/DDBJ databases">
        <authorList>
            <person name="Li T."/>
            <person name="Hu X."/>
            <person name="Zhang T."/>
            <person name="Song X."/>
            <person name="Zhang H."/>
            <person name="Dai N."/>
            <person name="Sheng W."/>
            <person name="Hou X."/>
            <person name="Wei L."/>
        </authorList>
    </citation>
    <scope>NUCLEOTIDE SEQUENCE</scope>
    <source>
        <strain evidence="1">G01</strain>
        <tissue evidence="1">Leaf</tissue>
    </source>
</reference>
<dbReference type="EMBL" id="JACGWK010001625">
    <property type="protein sequence ID" value="KAL0284916.1"/>
    <property type="molecule type" value="Genomic_DNA"/>
</dbReference>
<comment type="caution">
    <text evidence="1">The sequence shown here is derived from an EMBL/GenBank/DDBJ whole genome shotgun (WGS) entry which is preliminary data.</text>
</comment>
<sequence>MDVLKPSTYSWDAFLWALELRFGPFSFDNPQAALFKLRQHGFVADYQVEFEHLYNQVLGLPLEAMFNCFISGLSSDIQQELAVFRPSSISQAIGLAKLLESKFHPPCRFLIVAVGDSYFSFPSSASALLPFLFSP</sequence>
<organism evidence="1">
    <name type="scientific">Sesamum angustifolium</name>
    <dbReference type="NCBI Taxonomy" id="2727405"/>
    <lineage>
        <taxon>Eukaryota</taxon>
        <taxon>Viridiplantae</taxon>
        <taxon>Streptophyta</taxon>
        <taxon>Embryophyta</taxon>
        <taxon>Tracheophyta</taxon>
        <taxon>Spermatophyta</taxon>
        <taxon>Magnoliopsida</taxon>
        <taxon>eudicotyledons</taxon>
        <taxon>Gunneridae</taxon>
        <taxon>Pentapetalae</taxon>
        <taxon>asterids</taxon>
        <taxon>lamiids</taxon>
        <taxon>Lamiales</taxon>
        <taxon>Pedaliaceae</taxon>
        <taxon>Sesamum</taxon>
    </lineage>
</organism>
<name>A0AAW2IS67_9LAMI</name>
<reference evidence="1" key="2">
    <citation type="journal article" date="2024" name="Plant">
        <title>Genomic evolution and insights into agronomic trait innovations of Sesamum species.</title>
        <authorList>
            <person name="Miao H."/>
            <person name="Wang L."/>
            <person name="Qu L."/>
            <person name="Liu H."/>
            <person name="Sun Y."/>
            <person name="Le M."/>
            <person name="Wang Q."/>
            <person name="Wei S."/>
            <person name="Zheng Y."/>
            <person name="Lin W."/>
            <person name="Duan Y."/>
            <person name="Cao H."/>
            <person name="Xiong S."/>
            <person name="Wang X."/>
            <person name="Wei L."/>
            <person name="Li C."/>
            <person name="Ma Q."/>
            <person name="Ju M."/>
            <person name="Zhao R."/>
            <person name="Li G."/>
            <person name="Mu C."/>
            <person name="Tian Q."/>
            <person name="Mei H."/>
            <person name="Zhang T."/>
            <person name="Gao T."/>
            <person name="Zhang H."/>
        </authorList>
    </citation>
    <scope>NUCLEOTIDE SEQUENCE</scope>
    <source>
        <strain evidence="1">G01</strain>
    </source>
</reference>
<evidence type="ECO:0008006" key="2">
    <source>
        <dbReference type="Google" id="ProtNLM"/>
    </source>
</evidence>
<gene>
    <name evidence="1" type="ORF">Sangu_2803600</name>
</gene>
<evidence type="ECO:0000313" key="1">
    <source>
        <dbReference type="EMBL" id="KAL0284916.1"/>
    </source>
</evidence>